<dbReference type="PROSITE" id="PS50932">
    <property type="entry name" value="HTH_LACI_2"/>
    <property type="match status" value="1"/>
</dbReference>
<dbReference type="AlphaFoldDB" id="A0A6P1E905"/>
<keyword evidence="3" id="KW-0804">Transcription</keyword>
<dbReference type="Gene3D" id="3.40.50.2300">
    <property type="match status" value="2"/>
</dbReference>
<evidence type="ECO:0000313" key="5">
    <source>
        <dbReference type="EMBL" id="QHB51203.1"/>
    </source>
</evidence>
<dbReference type="CDD" id="cd01392">
    <property type="entry name" value="HTH_LacI"/>
    <property type="match status" value="1"/>
</dbReference>
<dbReference type="InterPro" id="IPR046335">
    <property type="entry name" value="LacI/GalR-like_sensor"/>
</dbReference>
<evidence type="ECO:0000259" key="4">
    <source>
        <dbReference type="PROSITE" id="PS50932"/>
    </source>
</evidence>
<dbReference type="Pfam" id="PF13377">
    <property type="entry name" value="Peripla_BP_3"/>
    <property type="match status" value="1"/>
</dbReference>
<keyword evidence="1" id="KW-0805">Transcription regulation</keyword>
<dbReference type="PANTHER" id="PTHR30146">
    <property type="entry name" value="LACI-RELATED TRANSCRIPTIONAL REPRESSOR"/>
    <property type="match status" value="1"/>
</dbReference>
<dbReference type="SUPFAM" id="SSF47413">
    <property type="entry name" value="lambda repressor-like DNA-binding domains"/>
    <property type="match status" value="1"/>
</dbReference>
<dbReference type="EMBL" id="CP047121">
    <property type="protein sequence ID" value="QHB51203.1"/>
    <property type="molecule type" value="Genomic_DNA"/>
</dbReference>
<name>A0A6P1E905_LENHI</name>
<dbReference type="Proteomes" id="UP000465035">
    <property type="component" value="Chromosome"/>
</dbReference>
<accession>A0A6P1E905</accession>
<dbReference type="Gene3D" id="1.10.260.40">
    <property type="entry name" value="lambda repressor-like DNA-binding domains"/>
    <property type="match status" value="1"/>
</dbReference>
<dbReference type="GO" id="GO:0000976">
    <property type="term" value="F:transcription cis-regulatory region binding"/>
    <property type="evidence" value="ECO:0007669"/>
    <property type="project" value="TreeGrafter"/>
</dbReference>
<sequence>MRAKISDIAKIAGLSTASISRVLNNQGGYSKETAKRVMKIANDLGYFKDRSASDLARRSNNTIGVIYTDFETNFNDLVIKNIMIEAKKRHLDVILMIAQQNDPDGLTKIVRDMIERRVFAVQFISTHPSPQIIQMLNRAAIFPQVIGDATDHTVSYVSSDDAAIGYKATTYLIEKGHRRIGFVSPNVMTDYVSHLRFSGYRKALKEHGISFKPDWLFEETYSYQTGIHATAHYQKYGDIDAVIGVSDEVSWGLLNGFYDLNVNVPGDIALISIDGTALCLQTRPRLTSVTQDFALMGKTAIKQLAPKKADPHRITTVTIPFRIDIRETS</sequence>
<evidence type="ECO:0000256" key="1">
    <source>
        <dbReference type="ARBA" id="ARBA00023015"/>
    </source>
</evidence>
<protein>
    <submittedName>
        <fullName evidence="5">Substrate-binding domain-containing protein</fullName>
    </submittedName>
</protein>
<evidence type="ECO:0000313" key="6">
    <source>
        <dbReference type="Proteomes" id="UP000465035"/>
    </source>
</evidence>
<evidence type="ECO:0000256" key="2">
    <source>
        <dbReference type="ARBA" id="ARBA00023125"/>
    </source>
</evidence>
<dbReference type="GeneID" id="69057262"/>
<reference evidence="5 6" key="1">
    <citation type="submission" date="2019-12" db="EMBL/GenBank/DDBJ databases">
        <title>Lactobacillus hilgardii FLUB.</title>
        <authorList>
            <person name="Gustaw K."/>
        </authorList>
    </citation>
    <scope>NUCLEOTIDE SEQUENCE [LARGE SCALE GENOMIC DNA]</scope>
    <source>
        <strain evidence="5 6">FLUB</strain>
    </source>
</reference>
<dbReference type="InterPro" id="IPR000843">
    <property type="entry name" value="HTH_LacI"/>
</dbReference>
<dbReference type="SMART" id="SM00354">
    <property type="entry name" value="HTH_LACI"/>
    <property type="match status" value="1"/>
</dbReference>
<evidence type="ECO:0000256" key="3">
    <source>
        <dbReference type="ARBA" id="ARBA00023163"/>
    </source>
</evidence>
<dbReference type="RefSeq" id="WP_003552100.1">
    <property type="nucleotide sequence ID" value="NZ_CABKOL010000106.1"/>
</dbReference>
<dbReference type="SUPFAM" id="SSF53822">
    <property type="entry name" value="Periplasmic binding protein-like I"/>
    <property type="match status" value="1"/>
</dbReference>
<dbReference type="InterPro" id="IPR010982">
    <property type="entry name" value="Lambda_DNA-bd_dom_sf"/>
</dbReference>
<organism evidence="5 6">
    <name type="scientific">Lentilactobacillus hilgardii</name>
    <name type="common">Lactobacillus hilgardii</name>
    <dbReference type="NCBI Taxonomy" id="1588"/>
    <lineage>
        <taxon>Bacteria</taxon>
        <taxon>Bacillati</taxon>
        <taxon>Bacillota</taxon>
        <taxon>Bacilli</taxon>
        <taxon>Lactobacillales</taxon>
        <taxon>Lactobacillaceae</taxon>
        <taxon>Lentilactobacillus</taxon>
    </lineage>
</organism>
<dbReference type="GO" id="GO:0003700">
    <property type="term" value="F:DNA-binding transcription factor activity"/>
    <property type="evidence" value="ECO:0007669"/>
    <property type="project" value="TreeGrafter"/>
</dbReference>
<dbReference type="CDD" id="cd06267">
    <property type="entry name" value="PBP1_LacI_sugar_binding-like"/>
    <property type="match status" value="1"/>
</dbReference>
<dbReference type="InterPro" id="IPR028082">
    <property type="entry name" value="Peripla_BP_I"/>
</dbReference>
<dbReference type="SMR" id="A0A6P1E905"/>
<feature type="domain" description="HTH lacI-type" evidence="4">
    <location>
        <begin position="3"/>
        <end position="57"/>
    </location>
</feature>
<keyword evidence="2" id="KW-0238">DNA-binding</keyword>
<proteinExistence type="predicted"/>
<gene>
    <name evidence="5" type="ORF">GQR93_02670</name>
</gene>
<dbReference type="Pfam" id="PF00356">
    <property type="entry name" value="LacI"/>
    <property type="match status" value="1"/>
</dbReference>
<dbReference type="PANTHER" id="PTHR30146:SF109">
    <property type="entry name" value="HTH-TYPE TRANSCRIPTIONAL REGULATOR GALS"/>
    <property type="match status" value="1"/>
</dbReference>